<feature type="coiled-coil region" evidence="9">
    <location>
        <begin position="176"/>
        <end position="203"/>
    </location>
</feature>
<dbReference type="OrthoDB" id="546861at2759"/>
<evidence type="ECO:0000256" key="6">
    <source>
        <dbReference type="ARBA" id="ARBA00023034"/>
    </source>
</evidence>
<evidence type="ECO:0000256" key="1">
    <source>
        <dbReference type="ARBA" id="ARBA00009063"/>
    </source>
</evidence>
<comment type="subcellular location">
    <subcellularLocation>
        <location evidence="8">Golgi apparatus</location>
        <location evidence="8">trans-Golgi network membrane</location>
        <topology evidence="8">Single-pass type IV membrane protein</topology>
    </subcellularLocation>
</comment>
<dbReference type="AlphaFoldDB" id="A0A9W8H878"/>
<keyword evidence="13" id="KW-1185">Reference proteome</keyword>
<evidence type="ECO:0000256" key="7">
    <source>
        <dbReference type="ARBA" id="ARBA00023136"/>
    </source>
</evidence>
<evidence type="ECO:0000256" key="2">
    <source>
        <dbReference type="ARBA" id="ARBA00022448"/>
    </source>
</evidence>
<comment type="caution">
    <text evidence="12">The sequence shown here is derived from an EMBL/GenBank/DDBJ whole genome shotgun (WGS) entry which is preliminary data.</text>
</comment>
<evidence type="ECO:0000313" key="13">
    <source>
        <dbReference type="Proteomes" id="UP001140217"/>
    </source>
</evidence>
<evidence type="ECO:0000313" key="12">
    <source>
        <dbReference type="EMBL" id="KAJ2779927.1"/>
    </source>
</evidence>
<dbReference type="GO" id="GO:0016020">
    <property type="term" value="C:membrane"/>
    <property type="evidence" value="ECO:0007669"/>
    <property type="project" value="InterPro"/>
</dbReference>
<keyword evidence="4" id="KW-0653">Protein transport</keyword>
<dbReference type="CDD" id="cd15851">
    <property type="entry name" value="SNARE_Syntaxin6"/>
    <property type="match status" value="1"/>
</dbReference>
<dbReference type="GO" id="GO:0005794">
    <property type="term" value="C:Golgi apparatus"/>
    <property type="evidence" value="ECO:0007669"/>
    <property type="project" value="UniProtKB-SubCell"/>
</dbReference>
<evidence type="ECO:0000256" key="3">
    <source>
        <dbReference type="ARBA" id="ARBA00022692"/>
    </source>
</evidence>
<dbReference type="PANTHER" id="PTHR12791">
    <property type="entry name" value="GOLGI SNARE BET1-RELATED"/>
    <property type="match status" value="1"/>
</dbReference>
<dbReference type="GO" id="GO:0015031">
    <property type="term" value="P:protein transport"/>
    <property type="evidence" value="ECO:0007669"/>
    <property type="project" value="UniProtKB-KW"/>
</dbReference>
<keyword evidence="9" id="KW-0175">Coiled coil</keyword>
<keyword evidence="3 10" id="KW-0812">Transmembrane</keyword>
<dbReference type="Proteomes" id="UP001140217">
    <property type="component" value="Unassembled WGS sequence"/>
</dbReference>
<keyword evidence="5 10" id="KW-1133">Transmembrane helix</keyword>
<dbReference type="PROSITE" id="PS50192">
    <property type="entry name" value="T_SNARE"/>
    <property type="match status" value="1"/>
</dbReference>
<keyword evidence="7 10" id="KW-0472">Membrane</keyword>
<evidence type="ECO:0000259" key="11">
    <source>
        <dbReference type="PROSITE" id="PS50192"/>
    </source>
</evidence>
<keyword evidence="2" id="KW-0813">Transport</keyword>
<evidence type="ECO:0000256" key="9">
    <source>
        <dbReference type="SAM" id="Coils"/>
    </source>
</evidence>
<feature type="transmembrane region" description="Helical" evidence="10">
    <location>
        <begin position="209"/>
        <end position="228"/>
    </location>
</feature>
<evidence type="ECO:0000256" key="4">
    <source>
        <dbReference type="ARBA" id="ARBA00022927"/>
    </source>
</evidence>
<dbReference type="InterPro" id="IPR000727">
    <property type="entry name" value="T_SNARE_dom"/>
</dbReference>
<evidence type="ECO:0000256" key="10">
    <source>
        <dbReference type="SAM" id="Phobius"/>
    </source>
</evidence>
<evidence type="ECO:0000256" key="8">
    <source>
        <dbReference type="ARBA" id="ARBA00037801"/>
    </source>
</evidence>
<evidence type="ECO:0000256" key="5">
    <source>
        <dbReference type="ARBA" id="ARBA00022989"/>
    </source>
</evidence>
<proteinExistence type="inferred from homology"/>
<dbReference type="InterPro" id="IPR015260">
    <property type="entry name" value="Syntaxin-6/10/61_N"/>
</dbReference>
<name>A0A9W8H878_9FUNG</name>
<accession>A0A9W8H878</accession>
<dbReference type="InterPro" id="IPR010989">
    <property type="entry name" value="SNARE"/>
</dbReference>
<dbReference type="Gene3D" id="1.20.58.90">
    <property type="match status" value="1"/>
</dbReference>
<dbReference type="Gene3D" id="1.20.5.110">
    <property type="match status" value="1"/>
</dbReference>
<dbReference type="SUPFAM" id="SSF47661">
    <property type="entry name" value="t-snare proteins"/>
    <property type="match status" value="1"/>
</dbReference>
<dbReference type="EMBL" id="JANBUL010000157">
    <property type="protein sequence ID" value="KAJ2779927.1"/>
    <property type="molecule type" value="Genomic_DNA"/>
</dbReference>
<organism evidence="12 13">
    <name type="scientific">Coemansia javaensis</name>
    <dbReference type="NCBI Taxonomy" id="2761396"/>
    <lineage>
        <taxon>Eukaryota</taxon>
        <taxon>Fungi</taxon>
        <taxon>Fungi incertae sedis</taxon>
        <taxon>Zoopagomycota</taxon>
        <taxon>Kickxellomycotina</taxon>
        <taxon>Kickxellomycetes</taxon>
        <taxon>Kickxellales</taxon>
        <taxon>Kickxellaceae</taxon>
        <taxon>Coemansia</taxon>
    </lineage>
</organism>
<sequence length="229" mass="26007">MSDPFVVVQEDVVSAFEQARTLLASWQALERKARSPQEENEFQYVTDELYSALKAVGGDLDDLQETIDVARAAPGDYGLTGAQVAERQAFVSAKRKGVEDMRRALERPRRKVEIHVERSGETRVERNAEFDGHQLQHQMVLEQQDQQLDSMLSTVRNLHGIAGTMNAELDTHAILLDEVDTLVDRTQSRLDSARRRVDRFLRDKSNRSIYTVLILFAVILVLLALIIFT</sequence>
<dbReference type="Pfam" id="PF05739">
    <property type="entry name" value="SNARE"/>
    <property type="match status" value="1"/>
</dbReference>
<keyword evidence="6" id="KW-0333">Golgi apparatus</keyword>
<dbReference type="SUPFAM" id="SSF58038">
    <property type="entry name" value="SNARE fusion complex"/>
    <property type="match status" value="1"/>
</dbReference>
<protein>
    <submittedName>
        <fullName evidence="12">Syntaxin-10</fullName>
    </submittedName>
</protein>
<dbReference type="Pfam" id="PF09177">
    <property type="entry name" value="STX6_10_61_N"/>
    <property type="match status" value="1"/>
</dbReference>
<dbReference type="SMART" id="SM00397">
    <property type="entry name" value="t_SNARE"/>
    <property type="match status" value="1"/>
</dbReference>
<gene>
    <name evidence="12" type="primary">STX10</name>
    <name evidence="12" type="ORF">H4R18_003742</name>
</gene>
<feature type="domain" description="T-SNARE coiled-coil homology" evidence="11">
    <location>
        <begin position="138"/>
        <end position="200"/>
    </location>
</feature>
<comment type="similarity">
    <text evidence="1">Belongs to the syntaxin family.</text>
</comment>
<reference evidence="12" key="1">
    <citation type="submission" date="2022-07" db="EMBL/GenBank/DDBJ databases">
        <title>Phylogenomic reconstructions and comparative analyses of Kickxellomycotina fungi.</title>
        <authorList>
            <person name="Reynolds N.K."/>
            <person name="Stajich J.E."/>
            <person name="Barry K."/>
            <person name="Grigoriev I.V."/>
            <person name="Crous P."/>
            <person name="Smith M.E."/>
        </authorList>
    </citation>
    <scope>NUCLEOTIDE SEQUENCE</scope>
    <source>
        <strain evidence="12">NBRC 105414</strain>
    </source>
</reference>
<dbReference type="FunFam" id="1.20.58.90:FF:000004">
    <property type="entry name" value="Syntaxin 10"/>
    <property type="match status" value="1"/>
</dbReference>
<dbReference type="CDD" id="cd21443">
    <property type="entry name" value="SNARE_NTD_STX6_STX10"/>
    <property type="match status" value="1"/>
</dbReference>
<dbReference type="GO" id="GO:0048193">
    <property type="term" value="P:Golgi vesicle transport"/>
    <property type="evidence" value="ECO:0007669"/>
    <property type="project" value="InterPro"/>
</dbReference>